<reference evidence="1 2" key="1">
    <citation type="journal article" date="2020" name="G3 (Bethesda)">
        <title>CeMbio - The Caenorhabditis elegans Microbiome Resource.</title>
        <authorList>
            <person name="Dirksen P."/>
            <person name="Assie A."/>
            <person name="Zimmermann J."/>
            <person name="Zhang F."/>
            <person name="Tietje A.M."/>
            <person name="Marsh S.A."/>
            <person name="Felix M.A."/>
            <person name="Shapira M."/>
            <person name="Kaleta C."/>
            <person name="Schulenburg H."/>
            <person name="Samuel B."/>
        </authorList>
    </citation>
    <scope>NUCLEOTIDE SEQUENCE [LARGE SCALE GENOMIC DNA]</scope>
    <source>
        <strain evidence="1 2">BIGb0172</strain>
    </source>
</reference>
<dbReference type="Proteomes" id="UP000515240">
    <property type="component" value="Chromosome"/>
</dbReference>
<name>A0A7G5EHX4_9BURK</name>
<dbReference type="KEGG" id="cpis:HS961_12605"/>
<proteinExistence type="predicted"/>
<sequence>MSVPLLGQVLAMLGQVATSLGTAITKIAGVQDTANTIRTDITSARDNINTTTNNARDNVKTHVSTTVANLALRSPVKSVQSGTIRITNTVTTGSATITPVNAAACVVQFSDGVTTGGSVDSVVSSYSISGSTLTINRSNGNAGTRDFRWSIVEYNTNLG</sequence>
<evidence type="ECO:0000313" key="2">
    <source>
        <dbReference type="Proteomes" id="UP000515240"/>
    </source>
</evidence>
<gene>
    <name evidence="1" type="ORF">HS961_12605</name>
</gene>
<keyword evidence="2" id="KW-1185">Reference proteome</keyword>
<dbReference type="EMBL" id="CP058554">
    <property type="protein sequence ID" value="QMV73599.1"/>
    <property type="molecule type" value="Genomic_DNA"/>
</dbReference>
<protein>
    <submittedName>
        <fullName evidence="1">Uncharacterized protein</fullName>
    </submittedName>
</protein>
<accession>A0A7G5EHX4</accession>
<dbReference type="AlphaFoldDB" id="A0A7G5EHX4"/>
<dbReference type="RefSeq" id="WP_182322444.1">
    <property type="nucleotide sequence ID" value="NZ_CP058554.1"/>
</dbReference>
<evidence type="ECO:0000313" key="1">
    <source>
        <dbReference type="EMBL" id="QMV73599.1"/>
    </source>
</evidence>
<organism evidence="1 2">
    <name type="scientific">Comamonas piscis</name>
    <dbReference type="NCBI Taxonomy" id="1562974"/>
    <lineage>
        <taxon>Bacteria</taxon>
        <taxon>Pseudomonadati</taxon>
        <taxon>Pseudomonadota</taxon>
        <taxon>Betaproteobacteria</taxon>
        <taxon>Burkholderiales</taxon>
        <taxon>Comamonadaceae</taxon>
        <taxon>Comamonas</taxon>
    </lineage>
</organism>